<feature type="domain" description="FAD-dependent urate hydroxylase HpyO/Asp monooxygenase CreE-like FAD/NAD(P)-binding" evidence="1">
    <location>
        <begin position="12"/>
        <end position="165"/>
    </location>
</feature>
<reference evidence="2" key="1">
    <citation type="submission" date="2021-11" db="EMBL/GenBank/DDBJ databases">
        <title>Streptomyces corallinus and Kineosporia corallina sp. nov., two new coral-derived marine actinobacteria.</title>
        <authorList>
            <person name="Buangrab K."/>
            <person name="Sutthacheep M."/>
            <person name="Yeemin T."/>
            <person name="Harunari E."/>
            <person name="Igarashi Y."/>
            <person name="Sripreechasak P."/>
            <person name="Kanchanasin P."/>
            <person name="Tanasupawat S."/>
            <person name="Phongsopitanun W."/>
        </authorList>
    </citation>
    <scope>NUCLEOTIDE SEQUENCE</scope>
    <source>
        <strain evidence="2">JCM 31032</strain>
    </source>
</reference>
<dbReference type="RefSeq" id="WP_231449429.1">
    <property type="nucleotide sequence ID" value="NZ_JAJOMB010000031.1"/>
</dbReference>
<sequence>MATTGARPSILIVGGGVAGTLVTLHLARLAARRSTGIDIVVLESSDLLGRGVAFGTPEDRHLLNVPASGMSALPEEPGHFVAWRAEDDSRSSDKPTHPYDFTSRREFSRYVRQLLTESLQAAGEYVSLRHVQQQAATVRRSGAGATVTTAAGRRFQADAVVIATGLPAAGWDWAPETLRNSPFFVPSPWAPGALDVIRRDRSGPAPVLMVGAGLTMVDVALSLSGEDAGRDDRVLHAVSRTGRLPRTHARVPKLPNIPDVSEWGTSVAELRKHVTRHFADVVHASGDWRPALDGLRVQVQTLWGRMSDEERLSFVREESGYWNVLRHRMPLSSSDRLHELRSQGKLFLHRAEVADAQPLSQGGLRVTMKDGSTQEVGWVVNCTGPRTDIRELGNPLLNDLLTPAHGVAAATVASGGMGFRTVNGRLIDSAGSPEAPLWTLGALRRGELWETTAVPEIRTQALALATTLLDTLAPLPRRLADGRIVSGHHPVARPRDLLGLPLSTTAEAAATFNAGLERVMRLQAGAEDLLREATEHDPDFALAHAALAMLGHEAGATADVQASLAEAKRAVTIKGDDRERSFVDVIDRRVSDVRRSGAQALINHIAIYPRDVLAVSAAVPTIAFSGVTDLQQEAWALVEGLAPAYGDHWWYISLLAFTRQEQSRFEEAALLAESALACEPSSGHAVHAQTHVMYETGQHDEGRVWLDHWVTETGRSAGFRAHFAWHAALHELALGDLDAVRKRYKAHLAPPAVTGVRALIDSASLLWRWRLIGDQPPSAAPVIEAIGPALLKSPQTPFIALYSAIALTANDDQAGLEELKQYALGSAEASMHTLVVAACEALTAVLQERWAEAARILEDLYPKLDHIAGSAAQREVFQDTLIHCLVQDGHEARAQELLAARPSRRSC</sequence>
<protein>
    <submittedName>
        <fullName evidence="2">FAD/NAD(P)-binding protein</fullName>
    </submittedName>
</protein>
<dbReference type="PANTHER" id="PTHR40254:SF1">
    <property type="entry name" value="BLR0577 PROTEIN"/>
    <property type="match status" value="1"/>
</dbReference>
<dbReference type="InterPro" id="IPR036188">
    <property type="entry name" value="FAD/NAD-bd_sf"/>
</dbReference>
<evidence type="ECO:0000313" key="2">
    <source>
        <dbReference type="EMBL" id="MCD5316578.1"/>
    </source>
</evidence>
<dbReference type="InterPro" id="IPR038732">
    <property type="entry name" value="HpyO/CreE_NAD-binding"/>
</dbReference>
<dbReference type="Pfam" id="PF13454">
    <property type="entry name" value="NAD_binding_9"/>
    <property type="match status" value="1"/>
</dbReference>
<dbReference type="Proteomes" id="UP001138997">
    <property type="component" value="Unassembled WGS sequence"/>
</dbReference>
<name>A0A9X1NP06_9ACTN</name>
<dbReference type="InterPro" id="IPR011990">
    <property type="entry name" value="TPR-like_helical_dom_sf"/>
</dbReference>
<dbReference type="SUPFAM" id="SSF48452">
    <property type="entry name" value="TPR-like"/>
    <property type="match status" value="1"/>
</dbReference>
<organism evidence="2 3">
    <name type="scientific">Kineosporia babensis</name>
    <dbReference type="NCBI Taxonomy" id="499548"/>
    <lineage>
        <taxon>Bacteria</taxon>
        <taxon>Bacillati</taxon>
        <taxon>Actinomycetota</taxon>
        <taxon>Actinomycetes</taxon>
        <taxon>Kineosporiales</taxon>
        <taxon>Kineosporiaceae</taxon>
        <taxon>Kineosporia</taxon>
    </lineage>
</organism>
<evidence type="ECO:0000259" key="1">
    <source>
        <dbReference type="Pfam" id="PF13454"/>
    </source>
</evidence>
<dbReference type="PRINTS" id="PR00368">
    <property type="entry name" value="FADPNR"/>
</dbReference>
<dbReference type="SUPFAM" id="SSF51905">
    <property type="entry name" value="FAD/NAD(P)-binding domain"/>
    <property type="match status" value="1"/>
</dbReference>
<dbReference type="InterPro" id="IPR052189">
    <property type="entry name" value="L-asp_N-monooxygenase_NS-form"/>
</dbReference>
<dbReference type="AlphaFoldDB" id="A0A9X1NP06"/>
<dbReference type="Gene3D" id="3.50.50.60">
    <property type="entry name" value="FAD/NAD(P)-binding domain"/>
    <property type="match status" value="1"/>
</dbReference>
<dbReference type="PANTHER" id="PTHR40254">
    <property type="entry name" value="BLR0577 PROTEIN"/>
    <property type="match status" value="1"/>
</dbReference>
<accession>A0A9X1NP06</accession>
<dbReference type="Gene3D" id="1.25.40.10">
    <property type="entry name" value="Tetratricopeptide repeat domain"/>
    <property type="match status" value="1"/>
</dbReference>
<evidence type="ECO:0000313" key="3">
    <source>
        <dbReference type="Proteomes" id="UP001138997"/>
    </source>
</evidence>
<dbReference type="EMBL" id="JAJOMB010000031">
    <property type="protein sequence ID" value="MCD5316578.1"/>
    <property type="molecule type" value="Genomic_DNA"/>
</dbReference>
<gene>
    <name evidence="2" type="ORF">LR394_37340</name>
</gene>
<keyword evidence="3" id="KW-1185">Reference proteome</keyword>
<comment type="caution">
    <text evidence="2">The sequence shown here is derived from an EMBL/GenBank/DDBJ whole genome shotgun (WGS) entry which is preliminary data.</text>
</comment>
<proteinExistence type="predicted"/>